<protein>
    <recommendedName>
        <fullName evidence="7 8">Triosephosphate isomerase</fullName>
        <shortName evidence="7">TIM</shortName>
        <shortName evidence="7">TPI</shortName>
        <ecNumber evidence="7 8">5.3.1.1</ecNumber>
    </recommendedName>
    <alternativeName>
        <fullName evidence="7">Triose-phosphate isomerase</fullName>
    </alternativeName>
</protein>
<comment type="pathway">
    <text evidence="1">Carbohydrate metabolism; erythritol degradation.</text>
</comment>
<dbReference type="InterPro" id="IPR022896">
    <property type="entry name" value="TrioseP_Isoase_bac/euk"/>
</dbReference>
<dbReference type="Gene3D" id="3.20.20.70">
    <property type="entry name" value="Aldolase class I"/>
    <property type="match status" value="1"/>
</dbReference>
<dbReference type="SUPFAM" id="SSF51351">
    <property type="entry name" value="Triosephosphate isomerase (TIM)"/>
    <property type="match status" value="1"/>
</dbReference>
<comment type="catalytic activity">
    <reaction evidence="7 8">
        <text>D-glyceraldehyde 3-phosphate = dihydroxyacetone phosphate</text>
        <dbReference type="Rhea" id="RHEA:18585"/>
        <dbReference type="ChEBI" id="CHEBI:57642"/>
        <dbReference type="ChEBI" id="CHEBI:59776"/>
        <dbReference type="EC" id="5.3.1.1"/>
    </reaction>
</comment>
<comment type="function">
    <text evidence="7">Involved in the gluconeogenesis. Catalyzes stereospecifically the conversion of dihydroxyacetone phosphate (DHAP) to D-glyceraldehyde-3-phosphate (G3P).</text>
</comment>
<evidence type="ECO:0000256" key="3">
    <source>
        <dbReference type="ARBA" id="ARBA00022432"/>
    </source>
</evidence>
<proteinExistence type="inferred from homology"/>
<dbReference type="PANTHER" id="PTHR21139">
    <property type="entry name" value="TRIOSEPHOSPHATE ISOMERASE"/>
    <property type="match status" value="1"/>
</dbReference>
<sequence>MRERLVAGNWKMHGSLVENKALLDGVVAGLTGLEGVRCAVCVPYPYLFQAQFALQNTSIQWGAQNMSQYEKGAYTGEVSGAMLRDFGCTFVIVGHSERRALFGEDDATVAAKFVAAQKAGLTPILCVGESLAEREQGITQQVVERQIQAVVDQAGLDGFRHCVIAYEPVWAIGTGKTATPEQAQEVHAFIRGLFAPHDAALAQSLVILYGGSVKGSNAAQLFAMPDIDGGLIGGASLNAEEFVTICKAARR</sequence>
<keyword evidence="4 7" id="KW-0963">Cytoplasm</keyword>
<keyword evidence="10" id="KW-1185">Reference proteome</keyword>
<feature type="active site" description="Electrophile" evidence="7">
    <location>
        <position position="95"/>
    </location>
</feature>
<dbReference type="PROSITE" id="PS00171">
    <property type="entry name" value="TIM_1"/>
    <property type="match status" value="1"/>
</dbReference>
<dbReference type="NCBIfam" id="TIGR00419">
    <property type="entry name" value="tim"/>
    <property type="match status" value="1"/>
</dbReference>
<evidence type="ECO:0000256" key="6">
    <source>
        <dbReference type="ARBA" id="ARBA00023235"/>
    </source>
</evidence>
<dbReference type="PROSITE" id="PS51440">
    <property type="entry name" value="TIM_2"/>
    <property type="match status" value="1"/>
</dbReference>
<dbReference type="HAMAP" id="MF_00147_B">
    <property type="entry name" value="TIM_B"/>
    <property type="match status" value="1"/>
</dbReference>
<evidence type="ECO:0000256" key="2">
    <source>
        <dbReference type="ARBA" id="ARBA00007422"/>
    </source>
</evidence>
<dbReference type="PANTHER" id="PTHR21139:SF42">
    <property type="entry name" value="TRIOSEPHOSPHATE ISOMERASE"/>
    <property type="match status" value="1"/>
</dbReference>
<dbReference type="Pfam" id="PF00121">
    <property type="entry name" value="TIM"/>
    <property type="match status" value="1"/>
</dbReference>
<comment type="caution">
    <text evidence="9">The sequence shown here is derived from an EMBL/GenBank/DDBJ whole genome shotgun (WGS) entry which is preliminary data.</text>
</comment>
<comment type="subcellular location">
    <subcellularLocation>
        <location evidence="7 8">Cytoplasm</location>
    </subcellularLocation>
</comment>
<dbReference type="InterPro" id="IPR000652">
    <property type="entry name" value="Triosephosphate_isomerase"/>
</dbReference>
<evidence type="ECO:0000256" key="1">
    <source>
        <dbReference type="ARBA" id="ARBA00004939"/>
    </source>
</evidence>
<dbReference type="GO" id="GO:0004807">
    <property type="term" value="F:triose-phosphate isomerase activity"/>
    <property type="evidence" value="ECO:0007669"/>
    <property type="project" value="UniProtKB-EC"/>
</dbReference>
<evidence type="ECO:0000313" key="9">
    <source>
        <dbReference type="EMBL" id="MEO1767936.1"/>
    </source>
</evidence>
<comment type="pathway">
    <text evidence="7 8">Carbohydrate degradation; glycolysis; D-glyceraldehyde 3-phosphate from glycerone phosphate: step 1/1.</text>
</comment>
<comment type="similarity">
    <text evidence="2 7 8">Belongs to the triosephosphate isomerase family.</text>
</comment>
<feature type="binding site" evidence="7">
    <location>
        <begin position="9"/>
        <end position="11"/>
    </location>
    <ligand>
        <name>substrate</name>
    </ligand>
</feature>
<dbReference type="EMBL" id="JBAJEX010000013">
    <property type="protein sequence ID" value="MEO1767936.1"/>
    <property type="molecule type" value="Genomic_DNA"/>
</dbReference>
<dbReference type="Proteomes" id="UP001482231">
    <property type="component" value="Unassembled WGS sequence"/>
</dbReference>
<name>A0ABV0EH98_9BURK</name>
<comment type="subunit">
    <text evidence="7 8">Homodimer.</text>
</comment>
<dbReference type="EC" id="5.3.1.1" evidence="7 8"/>
<reference evidence="9 10" key="1">
    <citation type="submission" date="2024-02" db="EMBL/GenBank/DDBJ databases">
        <title>New thermophilic sulfur-oxidizing bacteria from a hot springs of the Uzon caldera (Kamchatka, Russia).</title>
        <authorList>
            <person name="Dukat A.M."/>
            <person name="Elcheninov A.G."/>
            <person name="Frolov E.N."/>
        </authorList>
    </citation>
    <scope>NUCLEOTIDE SEQUENCE [LARGE SCALE GENOMIC DNA]</scope>
    <source>
        <strain evidence="9 10">AK1</strain>
    </source>
</reference>
<feature type="binding site" evidence="7">
    <location>
        <position position="212"/>
    </location>
    <ligand>
        <name>substrate</name>
    </ligand>
</feature>
<feature type="active site" description="Proton acceptor" evidence="7">
    <location>
        <position position="167"/>
    </location>
</feature>
<evidence type="ECO:0000256" key="8">
    <source>
        <dbReference type="RuleBase" id="RU363013"/>
    </source>
</evidence>
<evidence type="ECO:0000256" key="7">
    <source>
        <dbReference type="HAMAP-Rule" id="MF_00147"/>
    </source>
</evidence>
<feature type="binding site" evidence="7">
    <location>
        <position position="173"/>
    </location>
    <ligand>
        <name>substrate</name>
    </ligand>
</feature>
<dbReference type="InterPro" id="IPR013785">
    <property type="entry name" value="Aldolase_TIM"/>
</dbReference>
<keyword evidence="6 7" id="KW-0413">Isomerase</keyword>
<gene>
    <name evidence="7 9" type="primary">tpiA</name>
    <name evidence="9" type="ORF">V6E02_12015</name>
</gene>
<dbReference type="RefSeq" id="WP_347309047.1">
    <property type="nucleotide sequence ID" value="NZ_JBAJEX010000013.1"/>
</dbReference>
<evidence type="ECO:0000256" key="5">
    <source>
        <dbReference type="ARBA" id="ARBA00023152"/>
    </source>
</evidence>
<keyword evidence="5 7" id="KW-0324">Glycolysis</keyword>
<organism evidence="9 10">
    <name type="scientific">Thiobacter aerophilum</name>
    <dbReference type="NCBI Taxonomy" id="3121275"/>
    <lineage>
        <taxon>Bacteria</taxon>
        <taxon>Pseudomonadati</taxon>
        <taxon>Pseudomonadota</taxon>
        <taxon>Betaproteobacteria</taxon>
        <taxon>Burkholderiales</taxon>
        <taxon>Thiobacteraceae</taxon>
        <taxon>Thiobacter</taxon>
    </lineage>
</organism>
<evidence type="ECO:0000256" key="4">
    <source>
        <dbReference type="ARBA" id="ARBA00022490"/>
    </source>
</evidence>
<feature type="binding site" evidence="7">
    <location>
        <begin position="233"/>
        <end position="234"/>
    </location>
    <ligand>
        <name>substrate</name>
    </ligand>
</feature>
<dbReference type="InterPro" id="IPR020861">
    <property type="entry name" value="Triosephosphate_isomerase_AS"/>
</dbReference>
<accession>A0ABV0EH98</accession>
<comment type="pathway">
    <text evidence="7 8">Carbohydrate biosynthesis; gluconeogenesis.</text>
</comment>
<evidence type="ECO:0000313" key="10">
    <source>
        <dbReference type="Proteomes" id="UP001482231"/>
    </source>
</evidence>
<dbReference type="CDD" id="cd00311">
    <property type="entry name" value="TIM"/>
    <property type="match status" value="1"/>
</dbReference>
<dbReference type="InterPro" id="IPR035990">
    <property type="entry name" value="TIM_sf"/>
</dbReference>
<keyword evidence="3 7" id="KW-0312">Gluconeogenesis</keyword>